<protein>
    <submittedName>
        <fullName evidence="7">Right-handed parallel beta-helix repeat-containing protein</fullName>
    </submittedName>
</protein>
<dbReference type="InterPro" id="IPR012334">
    <property type="entry name" value="Pectin_lyas_fold"/>
</dbReference>
<dbReference type="Pfam" id="PF13229">
    <property type="entry name" value="Beta_helix"/>
    <property type="match status" value="3"/>
</dbReference>
<feature type="region of interest" description="Disordered" evidence="4">
    <location>
        <begin position="878"/>
        <end position="966"/>
    </location>
</feature>
<keyword evidence="2" id="KW-0677">Repeat</keyword>
<feature type="compositionally biased region" description="Low complexity" evidence="4">
    <location>
        <begin position="915"/>
        <end position="928"/>
    </location>
</feature>
<evidence type="ECO:0000259" key="6">
    <source>
        <dbReference type="Pfam" id="PF13229"/>
    </source>
</evidence>
<evidence type="ECO:0000256" key="3">
    <source>
        <dbReference type="ARBA" id="ARBA00022786"/>
    </source>
</evidence>
<dbReference type="Proteomes" id="UP001200513">
    <property type="component" value="Chromosome"/>
</dbReference>
<dbReference type="Gene3D" id="2.160.20.10">
    <property type="entry name" value="Single-stranded right-handed beta-helix, Pectin lyase-like"/>
    <property type="match status" value="3"/>
</dbReference>
<feature type="domain" description="Right handed beta helix" evidence="6">
    <location>
        <begin position="306"/>
        <end position="443"/>
    </location>
</feature>
<feature type="compositionally biased region" description="Acidic residues" evidence="4">
    <location>
        <begin position="929"/>
        <end position="938"/>
    </location>
</feature>
<dbReference type="InterPro" id="IPR022441">
    <property type="entry name" value="Para_beta_helix_rpt-2"/>
</dbReference>
<feature type="transmembrane region" description="Helical" evidence="5">
    <location>
        <begin position="1014"/>
        <end position="1031"/>
    </location>
</feature>
<evidence type="ECO:0000256" key="4">
    <source>
        <dbReference type="SAM" id="MobiDB-lite"/>
    </source>
</evidence>
<reference evidence="7" key="1">
    <citation type="journal article" date="2022" name="Nat. Microbiol.">
        <title>Unique mobile elements and scalable gene flow at the prokaryote-eukaryote boundary revealed by circularized Asgard archaea genomes.</title>
        <authorList>
            <person name="Wu F."/>
            <person name="Speth D.R."/>
            <person name="Philosof A."/>
            <person name="Cremiere A."/>
            <person name="Narayanan A."/>
            <person name="Barco R.A."/>
            <person name="Connon S.A."/>
            <person name="Amend J.P."/>
            <person name="Antoshechkin I.A."/>
            <person name="Orphan V.J."/>
        </authorList>
    </citation>
    <scope>NUCLEOTIDE SEQUENCE</scope>
    <source>
        <strain evidence="7">PR6</strain>
    </source>
</reference>
<sequence>MKNYKSLFLIILVISSGLIVSITNVQSKLKMYTTHDSIEIASDSDFTSANGVVGGTGTINDPYIISNLKIQTASDYGIYIHSSSVTAYFIIVNCSIEAIKKGIYIDSVADGTVRIESNTILNGNEEGIYIYGSNNPSIINNTITGSNKGINIYGANSAIIANNTCLANSDAGIYSTGSDNVIITGNNCSFNNKGIDIRGDFFTIANNSINNNDDIGLLMDNGSNDEIIANNSIESNKGYGIYLAKETTDTIEIVNNTLVNDGMFLAPLKEKANTIIVKGNKVNNKEVGYFVNNDTKNIDTNIYGQIFLIDCTNINIKSLTISNTDLGILIKDSKSITVSGNSFENIYDNAIYIMNPVDQYADEEIIITSNEFTNSYNGIMVYNTKSLNVTGNTINEANKGMCLDYSTTANITLTFKDNIIESVSYGLDINKKYNTNYVINDNITIVNNEIVDANNTAFDLIYVGNVTFDNNDISDSEKVFTISSSYGEALEGNTYITNNNIENVDRAFTIANLPEKFTEITNNAILSSNTSFYISYSSNFEITSNALSGNSNFNEVTNITFVNAEIDHGSINLDTSRNVFLEDLNLHDGTSTKAIHIFDSENLTIKNVIISNYEKIAIDVYAADGLIINNTIISNVDSGIELYADYAKKVDNVIITNSQISNCNKGIYVASGNIFNNITISYNQITTNVGSSYSGIYFANDGGNNFVIDNNEINSGGTIGIYIRGQWENLEITRNVINIIENTVSNAGIRLEGDIDGAIITYNKIFDIIDINGEIRRIYCLISLSSTISNALIYQNYFVSASYLFFDQITLAIDDGSNNLWYNDEIKVGNYWSDYNGTTGTYTNIQGTASSVDLYPISGTDIDGDGLDDILEDVVLGTQSTDADTDGDGMDDRWELKYGLNPLTDDGSDDKDSDGLSNLGEYTNNTDPTDSDTDDDAMPDGWEVDNNLDPTVDDANEDPDEDGLTNIDEFYWTTDPHNNDTDGDGWTDGYEATNGFNPIDANSHPEETTTKNPFSFLYFVLGLLGLTILAIKTNKSRK</sequence>
<evidence type="ECO:0000256" key="5">
    <source>
        <dbReference type="SAM" id="Phobius"/>
    </source>
</evidence>
<keyword evidence="5" id="KW-0812">Transmembrane</keyword>
<feature type="domain" description="Right handed beta helix" evidence="6">
    <location>
        <begin position="76"/>
        <end position="223"/>
    </location>
</feature>
<dbReference type="AlphaFoldDB" id="A0A9Y1BRS9"/>
<dbReference type="SMART" id="SM00710">
    <property type="entry name" value="PbH1"/>
    <property type="match status" value="23"/>
</dbReference>
<organism evidence="7">
    <name type="scientific">Candidatus Heimdallarchaeum endolithica</name>
    <dbReference type="NCBI Taxonomy" id="2876572"/>
    <lineage>
        <taxon>Archaea</taxon>
        <taxon>Promethearchaeati</taxon>
        <taxon>Candidatus Heimdallarchaeota</taxon>
        <taxon>Candidatus Heimdallarchaeia (ex Rinke et al. 2021) (nom. nud.)</taxon>
        <taxon>Candidatus Heimdallarchaeales</taxon>
        <taxon>Candidatus Heimdallarchaeaceae</taxon>
        <taxon>Candidatus Heimdallarchaeum</taxon>
    </lineage>
</organism>
<dbReference type="EMBL" id="CP084167">
    <property type="protein sequence ID" value="UJG43882.1"/>
    <property type="molecule type" value="Genomic_DNA"/>
</dbReference>
<gene>
    <name evidence="7" type="ORF">K9W46_01530</name>
</gene>
<dbReference type="InterPro" id="IPR006626">
    <property type="entry name" value="PbH1"/>
</dbReference>
<keyword evidence="3" id="KW-0833">Ubl conjugation pathway</keyword>
<dbReference type="InterPro" id="IPR011050">
    <property type="entry name" value="Pectin_lyase_fold/virulence"/>
</dbReference>
<proteinExistence type="predicted"/>
<dbReference type="SUPFAM" id="SSF51126">
    <property type="entry name" value="Pectin lyase-like"/>
    <property type="match status" value="3"/>
</dbReference>
<dbReference type="InterPro" id="IPR039448">
    <property type="entry name" value="Beta_helix"/>
</dbReference>
<feature type="compositionally biased region" description="Acidic residues" evidence="4">
    <location>
        <begin position="951"/>
        <end position="963"/>
    </location>
</feature>
<dbReference type="PANTHER" id="PTHR22990:SF15">
    <property type="entry name" value="F-BOX ONLY PROTEIN 10"/>
    <property type="match status" value="1"/>
</dbReference>
<evidence type="ECO:0000256" key="2">
    <source>
        <dbReference type="ARBA" id="ARBA00022737"/>
    </source>
</evidence>
<dbReference type="InterPro" id="IPR051550">
    <property type="entry name" value="SCF-Subunits/Alg-Epimerases"/>
</dbReference>
<keyword evidence="5" id="KW-1133">Transmembrane helix</keyword>
<feature type="domain" description="Right handed beta helix" evidence="6">
    <location>
        <begin position="550"/>
        <end position="693"/>
    </location>
</feature>
<evidence type="ECO:0000313" key="7">
    <source>
        <dbReference type="EMBL" id="UJG43882.1"/>
    </source>
</evidence>
<name>A0A9Y1BRS9_9ARCH</name>
<comment type="pathway">
    <text evidence="1">Protein modification; protein ubiquitination.</text>
</comment>
<evidence type="ECO:0000256" key="1">
    <source>
        <dbReference type="ARBA" id="ARBA00004906"/>
    </source>
</evidence>
<accession>A0A9Y1BRS9</accession>
<keyword evidence="5" id="KW-0472">Membrane</keyword>
<dbReference type="PANTHER" id="PTHR22990">
    <property type="entry name" value="F-BOX ONLY PROTEIN"/>
    <property type="match status" value="1"/>
</dbReference>
<dbReference type="NCBIfam" id="TIGR03804">
    <property type="entry name" value="para_beta_helix"/>
    <property type="match status" value="3"/>
</dbReference>